<feature type="transmembrane region" description="Helical" evidence="1">
    <location>
        <begin position="27"/>
        <end position="48"/>
    </location>
</feature>
<proteinExistence type="predicted"/>
<keyword evidence="1" id="KW-0812">Transmembrane</keyword>
<keyword evidence="1" id="KW-0472">Membrane</keyword>
<gene>
    <name evidence="2" type="ORF">LARSCL_LOCUS1647</name>
</gene>
<sequence>MASTKKSGFIVETKSVSEKKRRKSDLVVMWITLWDVILYIATEIFLTFQGVVEVGSTTDSFPDLGHPCFLPANFSFQLLKIVKFI</sequence>
<dbReference type="EMBL" id="CAXIEN010000010">
    <property type="protein sequence ID" value="CAL1263751.1"/>
    <property type="molecule type" value="Genomic_DNA"/>
</dbReference>
<comment type="caution">
    <text evidence="2">The sequence shown here is derived from an EMBL/GenBank/DDBJ whole genome shotgun (WGS) entry which is preliminary data.</text>
</comment>
<name>A0AAV1YXD9_9ARAC</name>
<protein>
    <submittedName>
        <fullName evidence="2">Uncharacterized protein</fullName>
    </submittedName>
</protein>
<reference evidence="2 3" key="1">
    <citation type="submission" date="2024-04" db="EMBL/GenBank/DDBJ databases">
        <authorList>
            <person name="Rising A."/>
            <person name="Reimegard J."/>
            <person name="Sonavane S."/>
            <person name="Akerstrom W."/>
            <person name="Nylinder S."/>
            <person name="Hedman E."/>
            <person name="Kallberg Y."/>
        </authorList>
    </citation>
    <scope>NUCLEOTIDE SEQUENCE [LARGE SCALE GENOMIC DNA]</scope>
</reference>
<accession>A0AAV1YXD9</accession>
<keyword evidence="3" id="KW-1185">Reference proteome</keyword>
<dbReference type="AlphaFoldDB" id="A0AAV1YXD9"/>
<evidence type="ECO:0000313" key="2">
    <source>
        <dbReference type="EMBL" id="CAL1263751.1"/>
    </source>
</evidence>
<dbReference type="Proteomes" id="UP001497382">
    <property type="component" value="Unassembled WGS sequence"/>
</dbReference>
<organism evidence="2 3">
    <name type="scientific">Larinioides sclopetarius</name>
    <dbReference type="NCBI Taxonomy" id="280406"/>
    <lineage>
        <taxon>Eukaryota</taxon>
        <taxon>Metazoa</taxon>
        <taxon>Ecdysozoa</taxon>
        <taxon>Arthropoda</taxon>
        <taxon>Chelicerata</taxon>
        <taxon>Arachnida</taxon>
        <taxon>Araneae</taxon>
        <taxon>Araneomorphae</taxon>
        <taxon>Entelegynae</taxon>
        <taxon>Araneoidea</taxon>
        <taxon>Araneidae</taxon>
        <taxon>Larinioides</taxon>
    </lineage>
</organism>
<keyword evidence="1" id="KW-1133">Transmembrane helix</keyword>
<evidence type="ECO:0000256" key="1">
    <source>
        <dbReference type="SAM" id="Phobius"/>
    </source>
</evidence>
<evidence type="ECO:0000313" key="3">
    <source>
        <dbReference type="Proteomes" id="UP001497382"/>
    </source>
</evidence>